<dbReference type="InterPro" id="IPR027469">
    <property type="entry name" value="Cation_efflux_TMD_sf"/>
</dbReference>
<reference evidence="6" key="2">
    <citation type="submission" date="2021-04" db="EMBL/GenBank/DDBJ databases">
        <authorList>
            <person name="Gilroy R."/>
        </authorList>
    </citation>
    <scope>NUCLEOTIDE SEQUENCE</scope>
    <source>
        <strain evidence="6">CHK192-19661</strain>
    </source>
</reference>
<reference evidence="6" key="1">
    <citation type="journal article" date="2021" name="PeerJ">
        <title>Extensive microbial diversity within the chicken gut microbiome revealed by metagenomics and culture.</title>
        <authorList>
            <person name="Gilroy R."/>
            <person name="Ravi A."/>
            <person name="Getino M."/>
            <person name="Pursley I."/>
            <person name="Horton D.L."/>
            <person name="Alikhan N.F."/>
            <person name="Baker D."/>
            <person name="Gharbi K."/>
            <person name="Hall N."/>
            <person name="Watson M."/>
            <person name="Adriaenssens E.M."/>
            <person name="Foster-Nyarko E."/>
            <person name="Jarju S."/>
            <person name="Secka A."/>
            <person name="Antonio M."/>
            <person name="Oren A."/>
            <person name="Chaudhuri R.R."/>
            <person name="La Ragione R."/>
            <person name="Hildebrand F."/>
            <person name="Pallen M.J."/>
        </authorList>
    </citation>
    <scope>NUCLEOTIDE SEQUENCE</scope>
    <source>
        <strain evidence="6">CHK192-19661</strain>
    </source>
</reference>
<keyword evidence="3 5" id="KW-1133">Transmembrane helix</keyword>
<dbReference type="EMBL" id="DXCF01000003">
    <property type="protein sequence ID" value="HIZ09017.1"/>
    <property type="molecule type" value="Genomic_DNA"/>
</dbReference>
<evidence type="ECO:0000313" key="6">
    <source>
        <dbReference type="EMBL" id="HIZ09017.1"/>
    </source>
</evidence>
<evidence type="ECO:0000313" key="7">
    <source>
        <dbReference type="Proteomes" id="UP000824025"/>
    </source>
</evidence>
<accession>A0A9D2D5I5</accession>
<organism evidence="6 7">
    <name type="scientific">Candidatus Borkfalkia avicola</name>
    <dbReference type="NCBI Taxonomy" id="2838503"/>
    <lineage>
        <taxon>Bacteria</taxon>
        <taxon>Bacillati</taxon>
        <taxon>Bacillota</taxon>
        <taxon>Clostridia</taxon>
        <taxon>Christensenellales</taxon>
        <taxon>Christensenellaceae</taxon>
        <taxon>Candidatus Borkfalkia</taxon>
    </lineage>
</organism>
<evidence type="ECO:0000256" key="2">
    <source>
        <dbReference type="ARBA" id="ARBA00022692"/>
    </source>
</evidence>
<feature type="transmembrane region" description="Helical" evidence="5">
    <location>
        <begin position="204"/>
        <end position="223"/>
    </location>
</feature>
<proteinExistence type="predicted"/>
<name>A0A9D2D5I5_9FIRM</name>
<dbReference type="AlphaFoldDB" id="A0A9D2D5I5"/>
<dbReference type="Proteomes" id="UP000824025">
    <property type="component" value="Unassembled WGS sequence"/>
</dbReference>
<evidence type="ECO:0000256" key="3">
    <source>
        <dbReference type="ARBA" id="ARBA00022989"/>
    </source>
</evidence>
<dbReference type="Gene3D" id="1.20.1510.10">
    <property type="entry name" value="Cation efflux protein transmembrane domain"/>
    <property type="match status" value="1"/>
</dbReference>
<feature type="transmembrane region" description="Helical" evidence="5">
    <location>
        <begin position="97"/>
        <end position="117"/>
    </location>
</feature>
<feature type="transmembrane region" description="Helical" evidence="5">
    <location>
        <begin position="244"/>
        <end position="260"/>
    </location>
</feature>
<feature type="transmembrane region" description="Helical" evidence="5">
    <location>
        <begin position="168"/>
        <end position="192"/>
    </location>
</feature>
<feature type="transmembrane region" description="Helical" evidence="5">
    <location>
        <begin position="47"/>
        <end position="68"/>
    </location>
</feature>
<comment type="caution">
    <text evidence="6">The sequence shown here is derived from an EMBL/GenBank/DDBJ whole genome shotgun (WGS) entry which is preliminary data.</text>
</comment>
<dbReference type="GO" id="GO:0016020">
    <property type="term" value="C:membrane"/>
    <property type="evidence" value="ECO:0007669"/>
    <property type="project" value="UniProtKB-SubCell"/>
</dbReference>
<feature type="transmembrane region" description="Helical" evidence="5">
    <location>
        <begin position="123"/>
        <end position="147"/>
    </location>
</feature>
<keyword evidence="4 5" id="KW-0472">Membrane</keyword>
<comment type="subcellular location">
    <subcellularLocation>
        <location evidence="1">Membrane</location>
        <topology evidence="1">Multi-pass membrane protein</topology>
    </subcellularLocation>
</comment>
<feature type="transmembrane region" description="Helical" evidence="5">
    <location>
        <begin position="272"/>
        <end position="291"/>
    </location>
</feature>
<sequence length="304" mass="34501">MKKFRRLILFLKNPPFLFLYIVWGITFALIAGTVVLIVLNYMEWPVYIAYGASAIFFIYSIYALTRLIQGIKARILEKAKTHPFVNNLLTSYGFRTVAFSVLSFVINIGFAVFNAVLGVMTLSYWYAIFACYYIFLSVLRGVILVGSYQAKKRAAGDETVYAVYKLKLYRMCGIFLLILELALAAAVSLMILSTRPTEYSEIMAITSAAYTFYKIIFAIVNVFKVRRMQDPMLQCFRNINLTDAAVSLLTLQVTLVAVFSDERTETMNILNAVTGFIVCALTVVMGILMIVRSTIRLKNFLLFR</sequence>
<evidence type="ECO:0000256" key="4">
    <source>
        <dbReference type="ARBA" id="ARBA00023136"/>
    </source>
</evidence>
<feature type="transmembrane region" description="Helical" evidence="5">
    <location>
        <begin position="16"/>
        <end position="41"/>
    </location>
</feature>
<gene>
    <name evidence="6" type="ORF">H9726_00885</name>
</gene>
<keyword evidence="2 5" id="KW-0812">Transmembrane</keyword>
<evidence type="ECO:0000256" key="1">
    <source>
        <dbReference type="ARBA" id="ARBA00004141"/>
    </source>
</evidence>
<protein>
    <submittedName>
        <fullName evidence="6">Uncharacterized protein</fullName>
    </submittedName>
</protein>
<evidence type="ECO:0000256" key="5">
    <source>
        <dbReference type="SAM" id="Phobius"/>
    </source>
</evidence>